<dbReference type="SMART" id="SM00530">
    <property type="entry name" value="HTH_XRE"/>
    <property type="match status" value="1"/>
</dbReference>
<reference evidence="2 3" key="1">
    <citation type="journal article" date="2013" name="Front. Microbiol.">
        <title>Comparative genomic analyses of the cyanobacterium, Lyngbya aestuarii BL J, a powerful hydrogen producer.</title>
        <authorList>
            <person name="Kothari A."/>
            <person name="Vaughn M."/>
            <person name="Garcia-Pichel F."/>
        </authorList>
    </citation>
    <scope>NUCLEOTIDE SEQUENCE [LARGE SCALE GENOMIC DNA]</scope>
    <source>
        <strain evidence="2 3">BL J</strain>
    </source>
</reference>
<dbReference type="PROSITE" id="PS50943">
    <property type="entry name" value="HTH_CROC1"/>
    <property type="match status" value="1"/>
</dbReference>
<accession>U7QR53</accession>
<dbReference type="Proteomes" id="UP000017127">
    <property type="component" value="Unassembled WGS sequence"/>
</dbReference>
<dbReference type="EMBL" id="AUZM01000001">
    <property type="protein sequence ID" value="ERT09777.1"/>
    <property type="molecule type" value="Genomic_DNA"/>
</dbReference>
<evidence type="ECO:0000259" key="1">
    <source>
        <dbReference type="PROSITE" id="PS50943"/>
    </source>
</evidence>
<dbReference type="GO" id="GO:0003677">
    <property type="term" value="F:DNA binding"/>
    <property type="evidence" value="ECO:0007669"/>
    <property type="project" value="InterPro"/>
</dbReference>
<dbReference type="InterPro" id="IPR010982">
    <property type="entry name" value="Lambda_DNA-bd_dom_sf"/>
</dbReference>
<evidence type="ECO:0000313" key="3">
    <source>
        <dbReference type="Proteomes" id="UP000017127"/>
    </source>
</evidence>
<dbReference type="CDD" id="cd00093">
    <property type="entry name" value="HTH_XRE"/>
    <property type="match status" value="1"/>
</dbReference>
<dbReference type="Gene3D" id="1.10.260.40">
    <property type="entry name" value="lambda repressor-like DNA-binding domains"/>
    <property type="match status" value="1"/>
</dbReference>
<organism evidence="2 3">
    <name type="scientific">Lyngbya aestuarii BL J</name>
    <dbReference type="NCBI Taxonomy" id="1348334"/>
    <lineage>
        <taxon>Bacteria</taxon>
        <taxon>Bacillati</taxon>
        <taxon>Cyanobacteriota</taxon>
        <taxon>Cyanophyceae</taxon>
        <taxon>Oscillatoriophycideae</taxon>
        <taxon>Oscillatoriales</taxon>
        <taxon>Microcoleaceae</taxon>
        <taxon>Lyngbya</taxon>
    </lineage>
</organism>
<comment type="caution">
    <text evidence="2">The sequence shown here is derived from an EMBL/GenBank/DDBJ whole genome shotgun (WGS) entry which is preliminary data.</text>
</comment>
<name>U7QR53_9CYAN</name>
<dbReference type="AlphaFoldDB" id="U7QR53"/>
<evidence type="ECO:0000313" key="2">
    <source>
        <dbReference type="EMBL" id="ERT09777.1"/>
    </source>
</evidence>
<keyword evidence="3" id="KW-1185">Reference proteome</keyword>
<dbReference type="Pfam" id="PF01381">
    <property type="entry name" value="HTH_3"/>
    <property type="match status" value="1"/>
</dbReference>
<protein>
    <submittedName>
        <fullName evidence="2">Helix-turn-helix family protein</fullName>
    </submittedName>
</protein>
<gene>
    <name evidence="2" type="ORF">M595_0155</name>
</gene>
<proteinExistence type="predicted"/>
<dbReference type="OrthoDB" id="466252at2"/>
<dbReference type="InterPro" id="IPR001387">
    <property type="entry name" value="Cro/C1-type_HTH"/>
</dbReference>
<dbReference type="SUPFAM" id="SSF47413">
    <property type="entry name" value="lambda repressor-like DNA-binding domains"/>
    <property type="match status" value="1"/>
</dbReference>
<feature type="domain" description="HTH cro/C1-type" evidence="1">
    <location>
        <begin position="14"/>
        <end position="72"/>
    </location>
</feature>
<sequence>MKKDRRPQDSPSPIETLRLERTQLSQAEFAVLCGIPLRTYQRWISGETEAKPTPRQWKAMIRILKIESLEEIPDDFGPVDLTDD</sequence>